<dbReference type="EMBL" id="FMZC01000002">
    <property type="protein sequence ID" value="SDC57982.1"/>
    <property type="molecule type" value="Genomic_DNA"/>
</dbReference>
<reference evidence="2 3" key="1">
    <citation type="submission" date="2016-10" db="EMBL/GenBank/DDBJ databases">
        <authorList>
            <person name="de Groot N.N."/>
        </authorList>
    </citation>
    <scope>NUCLEOTIDE SEQUENCE [LARGE SCALE GENOMIC DNA]</scope>
    <source>
        <strain evidence="2 3">DSM 16619</strain>
    </source>
</reference>
<feature type="transmembrane region" description="Helical" evidence="1">
    <location>
        <begin position="99"/>
        <end position="122"/>
    </location>
</feature>
<feature type="transmembrane region" description="Helical" evidence="1">
    <location>
        <begin position="291"/>
        <end position="311"/>
    </location>
</feature>
<evidence type="ECO:0000313" key="2">
    <source>
        <dbReference type="EMBL" id="SDC57982.1"/>
    </source>
</evidence>
<dbReference type="PANTHER" id="PTHR18640">
    <property type="entry name" value="SOLUTE CARRIER FAMILY 10 MEMBER 7"/>
    <property type="match status" value="1"/>
</dbReference>
<keyword evidence="1" id="KW-1133">Transmembrane helix</keyword>
<dbReference type="AlphaFoldDB" id="A0A1G6MR47"/>
<keyword evidence="3" id="KW-1185">Reference proteome</keyword>
<feature type="transmembrane region" description="Helical" evidence="1">
    <location>
        <begin position="68"/>
        <end position="87"/>
    </location>
</feature>
<keyword evidence="1" id="KW-0472">Membrane</keyword>
<feature type="transmembrane region" description="Helical" evidence="1">
    <location>
        <begin position="39"/>
        <end position="56"/>
    </location>
</feature>
<dbReference type="PIRSF" id="PIRSF026166">
    <property type="entry name" value="UCP026166"/>
    <property type="match status" value="1"/>
</dbReference>
<protein>
    <submittedName>
        <fullName evidence="2">Solute carrier family 10 (Sodium/bile acid cotransporter), member 7</fullName>
    </submittedName>
</protein>
<dbReference type="PANTHER" id="PTHR18640:SF5">
    <property type="entry name" value="SODIUM_BILE ACID COTRANSPORTER 7"/>
    <property type="match status" value="1"/>
</dbReference>
<dbReference type="InterPro" id="IPR038770">
    <property type="entry name" value="Na+/solute_symporter_sf"/>
</dbReference>
<dbReference type="InterPro" id="IPR016833">
    <property type="entry name" value="Put_Na-Bile_cotransptr"/>
</dbReference>
<feature type="transmembrane region" description="Helical" evidence="1">
    <location>
        <begin position="129"/>
        <end position="152"/>
    </location>
</feature>
<dbReference type="Gene3D" id="1.20.1530.20">
    <property type="match status" value="1"/>
</dbReference>
<name>A0A1G6MR47_9BURK</name>
<dbReference type="OrthoDB" id="9792271at2"/>
<dbReference type="GO" id="GO:0005886">
    <property type="term" value="C:plasma membrane"/>
    <property type="evidence" value="ECO:0007669"/>
    <property type="project" value="TreeGrafter"/>
</dbReference>
<sequence>MARSRFLPDNFTLALLGTVALASLLPASGRVAQGFEQATVAAVALLFFLHGAKLSREAIVAGLSHWRLHLVVVASTFVLFPLIGWALRPVLQPLVTPELYLGVLFLCVLPATVQSAIAFTAMARGNMPAAVCAASGSTLLGIVITPLLVGLVLPGVPAAHGAAGAAGGAHDLLASIGRITLQLFVPFLAGHLMRPWISGFLQRRAAVLKFVDQGSILLVVYTAFSAAVIEGLWRQIPLPALAGLLAVCAVILAIALSATTWISRRLGFSKEDEITIVFCGSKKSLASGVPMAKVLFASHAVGAIVLPLMVFHQMQLMVCAVLAQRYARRPEGLPPADRIAANASQARAAQAASTAAPK</sequence>
<dbReference type="Proteomes" id="UP000198781">
    <property type="component" value="Unassembled WGS sequence"/>
</dbReference>
<feature type="transmembrane region" description="Helical" evidence="1">
    <location>
        <begin position="214"/>
        <end position="233"/>
    </location>
</feature>
<gene>
    <name evidence="2" type="ORF">SAMN05192589_102487</name>
</gene>
<keyword evidence="1" id="KW-0812">Transmembrane</keyword>
<proteinExistence type="predicted"/>
<dbReference type="Pfam" id="PF13593">
    <property type="entry name" value="SBF_like"/>
    <property type="match status" value="1"/>
</dbReference>
<evidence type="ECO:0000313" key="3">
    <source>
        <dbReference type="Proteomes" id="UP000198781"/>
    </source>
</evidence>
<accession>A0A1G6MR47</accession>
<organism evidence="2 3">
    <name type="scientific">Paracidovorax valerianellae</name>
    <dbReference type="NCBI Taxonomy" id="187868"/>
    <lineage>
        <taxon>Bacteria</taxon>
        <taxon>Pseudomonadati</taxon>
        <taxon>Pseudomonadota</taxon>
        <taxon>Betaproteobacteria</taxon>
        <taxon>Burkholderiales</taxon>
        <taxon>Comamonadaceae</taxon>
        <taxon>Paracidovorax</taxon>
    </lineage>
</organism>
<dbReference type="RefSeq" id="WP_092740930.1">
    <property type="nucleotide sequence ID" value="NZ_FMZC01000002.1"/>
</dbReference>
<feature type="transmembrane region" description="Helical" evidence="1">
    <location>
        <begin position="239"/>
        <end position="262"/>
    </location>
</feature>
<evidence type="ECO:0000256" key="1">
    <source>
        <dbReference type="SAM" id="Phobius"/>
    </source>
</evidence>